<evidence type="ECO:0000313" key="3">
    <source>
        <dbReference type="Proteomes" id="UP000572635"/>
    </source>
</evidence>
<organism evidence="2 3">
    <name type="scientific">Nocardiopsis composta</name>
    <dbReference type="NCBI Taxonomy" id="157465"/>
    <lineage>
        <taxon>Bacteria</taxon>
        <taxon>Bacillati</taxon>
        <taxon>Actinomycetota</taxon>
        <taxon>Actinomycetes</taxon>
        <taxon>Streptosporangiales</taxon>
        <taxon>Nocardiopsidaceae</taxon>
        <taxon>Nocardiopsis</taxon>
    </lineage>
</organism>
<feature type="region of interest" description="Disordered" evidence="1">
    <location>
        <begin position="1"/>
        <end position="20"/>
    </location>
</feature>
<keyword evidence="3" id="KW-1185">Reference proteome</keyword>
<dbReference type="RefSeq" id="WP_184388530.1">
    <property type="nucleotide sequence ID" value="NZ_BAAAJD010000023.1"/>
</dbReference>
<evidence type="ECO:0008006" key="4">
    <source>
        <dbReference type="Google" id="ProtNLM"/>
    </source>
</evidence>
<proteinExistence type="predicted"/>
<gene>
    <name evidence="2" type="ORF">HDA36_000646</name>
</gene>
<protein>
    <recommendedName>
        <fullName evidence="4">Pyridoxamine 5'-phosphate oxidase putative domain-containing protein</fullName>
    </recommendedName>
</protein>
<sequence>MRCVPTDGRPEGPTPWWKRNPYRSVDIRGTAELIEGPDKAFLRRIARKYTDEDPSVEPDTVRRLIVRVVPEKATGTSG</sequence>
<dbReference type="AlphaFoldDB" id="A0A7W8QHI4"/>
<evidence type="ECO:0000256" key="1">
    <source>
        <dbReference type="SAM" id="MobiDB-lite"/>
    </source>
</evidence>
<dbReference type="InterPro" id="IPR012349">
    <property type="entry name" value="Split_barrel_FMN-bd"/>
</dbReference>
<accession>A0A7W8QHI4</accession>
<comment type="caution">
    <text evidence="2">The sequence shown here is derived from an EMBL/GenBank/DDBJ whole genome shotgun (WGS) entry which is preliminary data.</text>
</comment>
<reference evidence="2 3" key="1">
    <citation type="submission" date="2020-08" db="EMBL/GenBank/DDBJ databases">
        <title>Sequencing the genomes of 1000 actinobacteria strains.</title>
        <authorList>
            <person name="Klenk H.-P."/>
        </authorList>
    </citation>
    <scope>NUCLEOTIDE SEQUENCE [LARGE SCALE GENOMIC DNA]</scope>
    <source>
        <strain evidence="2 3">DSM 44551</strain>
    </source>
</reference>
<evidence type="ECO:0000313" key="2">
    <source>
        <dbReference type="EMBL" id="MBB5430562.1"/>
    </source>
</evidence>
<dbReference type="Proteomes" id="UP000572635">
    <property type="component" value="Unassembled WGS sequence"/>
</dbReference>
<dbReference type="SUPFAM" id="SSF50475">
    <property type="entry name" value="FMN-binding split barrel"/>
    <property type="match status" value="1"/>
</dbReference>
<name>A0A7W8QHI4_9ACTN</name>
<dbReference type="Gene3D" id="2.30.110.10">
    <property type="entry name" value="Electron Transport, Fmn-binding Protein, Chain A"/>
    <property type="match status" value="1"/>
</dbReference>
<dbReference type="EMBL" id="JACHDB010000001">
    <property type="protein sequence ID" value="MBB5430562.1"/>
    <property type="molecule type" value="Genomic_DNA"/>
</dbReference>